<gene>
    <name evidence="1" type="ORF">FUAX_12670</name>
</gene>
<dbReference type="KEGG" id="fax:FUAX_12670"/>
<evidence type="ECO:0000313" key="2">
    <source>
        <dbReference type="Proteomes" id="UP001348817"/>
    </source>
</evidence>
<organism evidence="1 2">
    <name type="scientific">Fulvitalea axinellae</name>
    <dbReference type="NCBI Taxonomy" id="1182444"/>
    <lineage>
        <taxon>Bacteria</taxon>
        <taxon>Pseudomonadati</taxon>
        <taxon>Bacteroidota</taxon>
        <taxon>Cytophagia</taxon>
        <taxon>Cytophagales</taxon>
        <taxon>Persicobacteraceae</taxon>
        <taxon>Fulvitalea</taxon>
    </lineage>
</organism>
<proteinExistence type="predicted"/>
<evidence type="ECO:0000313" key="1">
    <source>
        <dbReference type="EMBL" id="BDD08835.1"/>
    </source>
</evidence>
<dbReference type="AlphaFoldDB" id="A0AAU9D979"/>
<dbReference type="Proteomes" id="UP001348817">
    <property type="component" value="Chromosome"/>
</dbReference>
<reference evidence="1 2" key="1">
    <citation type="submission" date="2021-12" db="EMBL/GenBank/DDBJ databases">
        <title>Genome sequencing of bacteria with rrn-lacking chromosome and rrn-plasmid.</title>
        <authorList>
            <person name="Anda M."/>
            <person name="Iwasaki W."/>
        </authorList>
    </citation>
    <scope>NUCLEOTIDE SEQUENCE [LARGE SCALE GENOMIC DNA]</scope>
    <source>
        <strain evidence="1 2">DSM 100852</strain>
    </source>
</reference>
<sequence>MPPGTGVAQALLNKERFEKLRSDREDTLLDDIGTLLDDFYRETIRSFGECYERNLKDWSGLQESLHLLAHYIYRLERMAYGWIAEHPVTTMNFSLLTDIKAIMALMQDMSLESARVYGFLAQHKMDPNYAPEFSPYDPLAIEKQAACKRENEELWEGVRGKNWVPVPRHWSEDNGLNNLMQKSLFRLMESEAGRELLGRVRRTYFSTGASVRDLPKGTATEALPLDEMLKMKFEPMTPLPESISMAELTKPKASRGELRTFKAFSWDNMGAPFVRVDPEAGYSDFTQRFEKGFMFLPSFLHMANILESVLASQGALMPEMCYENRIRKERDLPLRVTHEPKVYTPDDTEELLVLEPEIGGMATCYPASDYETSKPEKKEASRAPFFPQMRSVPKFHSGLDRRRVLAVGKLMEGQRAVALANMPQVGSASGTELSRPKTLRNDFEGEPTFAQGDFTFGKSYWSDYRHNYKMCDSAGKDFYLEFQQYASSVAVPEKEAMASNLLRVMGSRVLSPNTRALPLDSPEITYLCDVFSKMDPTSFTEFKTSFEKSKKSGNSSAILAERVPGKIIKRLPDEGASVIENPRFVEAMGELFLFDMMFGNDCRVMRGVSGHNLVLGEDQRVYATHHEINLEGLAKIVAPFVYGGMRVMWNWWEMHQKMQDPMRNERELRMFFEDIGTGLRTLLETVFGQYIQEGGGKVEFTKKLCGEGEYSYRKLGVENSRHFDKGMIEACLKIMDYEEMLDEASAFTVPGYGIEVGVMFRMFKVLIEVAKAHEGKLRERLLRDEEMSASDEGL</sequence>
<name>A0AAU9D979_9BACT</name>
<protein>
    <submittedName>
        <fullName evidence="1">Uncharacterized protein</fullName>
    </submittedName>
</protein>
<keyword evidence="2" id="KW-1185">Reference proteome</keyword>
<accession>A0AAU9D979</accession>
<dbReference type="EMBL" id="AP025314">
    <property type="protein sequence ID" value="BDD08835.1"/>
    <property type="molecule type" value="Genomic_DNA"/>
</dbReference>